<dbReference type="InterPro" id="IPR019734">
    <property type="entry name" value="TPR_rpt"/>
</dbReference>
<evidence type="ECO:0000313" key="5">
    <source>
        <dbReference type="Proteomes" id="UP000245535"/>
    </source>
</evidence>
<sequence>MGISEHENIESIISKVVEHFLDIQFEEFNEEFFECTDQWERGILYVKSKSNLTFIDRLFLALGFIHLSKYNSAEKIIANLILDLSKEVNQNENLRLNLPDGVSLSIEDTSNRISLFSLNKLSRFSFYKHNEEDLVYESQENEFQASDAYHFFREGLRYLYHFEYDLAEQFFSQALKIDPENSEFRFHKTIAILNEGYETDKALDDLKILEESEYKLQFVKYGLALCYYESQYYDKALSYLDEAIVLLSLNQPLNLEEEKLLSKCYYLKGRIFQNFELWEIAYDIFSNINKLPYPIPSSINFQIGLCLEKLNRVHEALESFEKASSNPRDIFSKQKILERSARCYFSLKEYEMALNKVKQAISISSYCFESRLLMVKILVTKKDYLKAEKAVRQIIALERQDDITLDIKILLGDLLIKNQKFQKAREYFAQLIQEYKTEESAYLKLQYGISLFHIRKYRESIQFFNDFLKVYQNVKLYGLNRLNDTKFDLETMRMNIISLKSKAIAASQPEKLNSLDCRELNELAESGNMEAEILLIRYCTQKPNISRNQN</sequence>
<organism evidence="4 5">
    <name type="scientific">Sediminitomix flava</name>
    <dbReference type="NCBI Taxonomy" id="379075"/>
    <lineage>
        <taxon>Bacteria</taxon>
        <taxon>Pseudomonadati</taxon>
        <taxon>Bacteroidota</taxon>
        <taxon>Cytophagia</taxon>
        <taxon>Cytophagales</taxon>
        <taxon>Flammeovirgaceae</taxon>
        <taxon>Sediminitomix</taxon>
    </lineage>
</organism>
<dbReference type="Gene3D" id="1.25.40.10">
    <property type="entry name" value="Tetratricopeptide repeat domain"/>
    <property type="match status" value="3"/>
</dbReference>
<dbReference type="InterPro" id="IPR011990">
    <property type="entry name" value="TPR-like_helical_dom_sf"/>
</dbReference>
<evidence type="ECO:0000256" key="2">
    <source>
        <dbReference type="ARBA" id="ARBA00022803"/>
    </source>
</evidence>
<dbReference type="SMART" id="SM00028">
    <property type="entry name" value="TPR"/>
    <property type="match status" value="6"/>
</dbReference>
<feature type="repeat" description="TPR" evidence="3">
    <location>
        <begin position="148"/>
        <end position="181"/>
    </location>
</feature>
<evidence type="ECO:0000256" key="3">
    <source>
        <dbReference type="PROSITE-ProRule" id="PRU00339"/>
    </source>
</evidence>
<reference evidence="4 5" key="1">
    <citation type="submission" date="2018-03" db="EMBL/GenBank/DDBJ databases">
        <title>Genomic Encyclopedia of Archaeal and Bacterial Type Strains, Phase II (KMG-II): from individual species to whole genera.</title>
        <authorList>
            <person name="Goeker M."/>
        </authorList>
    </citation>
    <scope>NUCLEOTIDE SEQUENCE [LARGE SCALE GENOMIC DNA]</scope>
    <source>
        <strain evidence="4 5">DSM 28229</strain>
    </source>
</reference>
<dbReference type="PANTHER" id="PTHR44943:SF4">
    <property type="entry name" value="TPR REPEAT-CONTAINING PROTEIN MJ0798"/>
    <property type="match status" value="1"/>
</dbReference>
<accession>A0A315ZAK3</accession>
<dbReference type="AlphaFoldDB" id="A0A315ZAK3"/>
<comment type="caution">
    <text evidence="4">The sequence shown here is derived from an EMBL/GenBank/DDBJ whole genome shotgun (WGS) entry which is preliminary data.</text>
</comment>
<protein>
    <submittedName>
        <fullName evidence="4">Tetratricopeptide repeat protein</fullName>
    </submittedName>
</protein>
<keyword evidence="2 3" id="KW-0802">TPR repeat</keyword>
<dbReference type="SUPFAM" id="SSF48452">
    <property type="entry name" value="TPR-like"/>
    <property type="match status" value="2"/>
</dbReference>
<evidence type="ECO:0000313" key="4">
    <source>
        <dbReference type="EMBL" id="PWJ42380.1"/>
    </source>
</evidence>
<name>A0A315ZAK3_SEDFL</name>
<keyword evidence="1" id="KW-0677">Repeat</keyword>
<keyword evidence="5" id="KW-1185">Reference proteome</keyword>
<dbReference type="InterPro" id="IPR051685">
    <property type="entry name" value="Ycf3/AcsC/BcsC/TPR_MFPF"/>
</dbReference>
<proteinExistence type="predicted"/>
<dbReference type="EMBL" id="QGDO01000003">
    <property type="protein sequence ID" value="PWJ42380.1"/>
    <property type="molecule type" value="Genomic_DNA"/>
</dbReference>
<gene>
    <name evidence="4" type="ORF">BC781_103632</name>
</gene>
<dbReference type="Pfam" id="PF13181">
    <property type="entry name" value="TPR_8"/>
    <property type="match status" value="1"/>
</dbReference>
<dbReference type="Pfam" id="PF13432">
    <property type="entry name" value="TPR_16"/>
    <property type="match status" value="1"/>
</dbReference>
<dbReference type="PROSITE" id="PS50005">
    <property type="entry name" value="TPR"/>
    <property type="match status" value="1"/>
</dbReference>
<evidence type="ECO:0000256" key="1">
    <source>
        <dbReference type="ARBA" id="ARBA00022737"/>
    </source>
</evidence>
<dbReference type="Proteomes" id="UP000245535">
    <property type="component" value="Unassembled WGS sequence"/>
</dbReference>
<dbReference type="PANTHER" id="PTHR44943">
    <property type="entry name" value="CELLULOSE SYNTHASE OPERON PROTEIN C"/>
    <property type="match status" value="1"/>
</dbReference>